<dbReference type="STRING" id="763034.HMPREF9446_00823"/>
<name>F3PQ31_9BACE</name>
<comment type="caution">
    <text evidence="1">The sequence shown here is derived from an EMBL/GenBank/DDBJ whole genome shotgun (WGS) entry which is preliminary data.</text>
</comment>
<accession>F3PQ31</accession>
<dbReference type="eggNOG" id="ENOG5032NU4">
    <property type="taxonomic scope" value="Bacteria"/>
</dbReference>
<dbReference type="AlphaFoldDB" id="F3PQ31"/>
<dbReference type="EMBL" id="AFBN01000013">
    <property type="protein sequence ID" value="EGF59073.1"/>
    <property type="molecule type" value="Genomic_DNA"/>
</dbReference>
<sequence>MEVARYMHEEVVRHCDYCGKPMSRSDVNDYGSLCETCYMKEYYG</sequence>
<evidence type="ECO:0000313" key="1">
    <source>
        <dbReference type="EMBL" id="EGF59073.1"/>
    </source>
</evidence>
<dbReference type="HOGENOM" id="CLU_3212379_0_0_10"/>
<dbReference type="Proteomes" id="UP000003416">
    <property type="component" value="Unassembled WGS sequence"/>
</dbReference>
<gene>
    <name evidence="1" type="ORF">HMPREF9446_00823</name>
</gene>
<proteinExistence type="predicted"/>
<protein>
    <submittedName>
        <fullName evidence="1">Uncharacterized protein</fullName>
    </submittedName>
</protein>
<organism evidence="1 2">
    <name type="scientific">Bacteroides fluxus YIT 12057</name>
    <dbReference type="NCBI Taxonomy" id="763034"/>
    <lineage>
        <taxon>Bacteria</taxon>
        <taxon>Pseudomonadati</taxon>
        <taxon>Bacteroidota</taxon>
        <taxon>Bacteroidia</taxon>
        <taxon>Bacteroidales</taxon>
        <taxon>Bacteroidaceae</taxon>
        <taxon>Bacteroides</taxon>
    </lineage>
</organism>
<evidence type="ECO:0000313" key="2">
    <source>
        <dbReference type="Proteomes" id="UP000003416"/>
    </source>
</evidence>
<reference evidence="1 2" key="1">
    <citation type="submission" date="2011-02" db="EMBL/GenBank/DDBJ databases">
        <authorList>
            <person name="Weinstock G."/>
            <person name="Sodergren E."/>
            <person name="Clifton S."/>
            <person name="Fulton L."/>
            <person name="Fulton B."/>
            <person name="Courtney L."/>
            <person name="Fronick C."/>
            <person name="Harrison M."/>
            <person name="Strong C."/>
            <person name="Farmer C."/>
            <person name="Delahaunty K."/>
            <person name="Markovic C."/>
            <person name="Hall O."/>
            <person name="Minx P."/>
            <person name="Tomlinson C."/>
            <person name="Mitreva M."/>
            <person name="Hou S."/>
            <person name="Chen J."/>
            <person name="Wollam A."/>
            <person name="Pepin K.H."/>
            <person name="Johnson M."/>
            <person name="Bhonagiri V."/>
            <person name="Zhang X."/>
            <person name="Suruliraj S."/>
            <person name="Warren W."/>
            <person name="Chinwalla A."/>
            <person name="Mardis E.R."/>
            <person name="Wilson R.K."/>
        </authorList>
    </citation>
    <scope>NUCLEOTIDE SEQUENCE [LARGE SCALE GENOMIC DNA]</scope>
    <source>
        <strain evidence="1 2">YIT 12057</strain>
    </source>
</reference>
<keyword evidence="2" id="KW-1185">Reference proteome</keyword>